<evidence type="ECO:0000313" key="1">
    <source>
        <dbReference type="EMBL" id="CBK21024.2"/>
    </source>
</evidence>
<dbReference type="SUPFAM" id="SSF49562">
    <property type="entry name" value="C2 domain (Calcium/lipid-binding domain, CaLB)"/>
    <property type="match status" value="1"/>
</dbReference>
<dbReference type="RefSeq" id="XP_012895072.1">
    <property type="nucleotide sequence ID" value="XM_013039618.1"/>
</dbReference>
<organism evidence="1">
    <name type="scientific">Blastocystis hominis</name>
    <dbReference type="NCBI Taxonomy" id="12968"/>
    <lineage>
        <taxon>Eukaryota</taxon>
        <taxon>Sar</taxon>
        <taxon>Stramenopiles</taxon>
        <taxon>Bigyra</taxon>
        <taxon>Opalozoa</taxon>
        <taxon>Opalinata</taxon>
        <taxon>Blastocystidae</taxon>
        <taxon>Blastocystis</taxon>
    </lineage>
</organism>
<dbReference type="InterPro" id="IPR035892">
    <property type="entry name" value="C2_domain_sf"/>
</dbReference>
<dbReference type="InParanoid" id="D8LYY5"/>
<name>D8LYY5_BLAHO</name>
<gene>
    <name evidence="1" type="ORF">GSBLH_T00001248001</name>
</gene>
<dbReference type="OrthoDB" id="72772at2759"/>
<sequence>MNTPLTESGNPTANLKFYRRILPGLRRLRHLRCISIRNIYNESVEKSCQLYFTIHCNLDKNADSGNETLVYTSETLQDTVNPEWNEFGNPIDILEQAKEEKVFILRIWNNVGKEPQKIIESTVNVQDLEYICPLEATDLRSNNIDSFHKAEGDFILANMSTTVFTNIFNALPFNAILFQMQDGYFTTHEVCSLLRATGTLKTVEYPPIPTTNPVCSLIQRLNCRLTSISR</sequence>
<reference evidence="1" key="1">
    <citation type="submission" date="2010-02" db="EMBL/GenBank/DDBJ databases">
        <title>Sequencing and annotation of the Blastocystis hominis genome.</title>
        <authorList>
            <person name="Wincker P."/>
        </authorList>
    </citation>
    <scope>NUCLEOTIDE SEQUENCE</scope>
    <source>
        <strain evidence="1">Singapore isolate B</strain>
    </source>
</reference>
<dbReference type="Proteomes" id="UP000008312">
    <property type="component" value="Unassembled WGS sequence"/>
</dbReference>
<evidence type="ECO:0008006" key="3">
    <source>
        <dbReference type="Google" id="ProtNLM"/>
    </source>
</evidence>
<protein>
    <recommendedName>
        <fullName evidence="3">C2 domain-containing protein</fullName>
    </recommendedName>
</protein>
<proteinExistence type="predicted"/>
<dbReference type="GeneID" id="24918520"/>
<accession>D8LYY5</accession>
<keyword evidence="2" id="KW-1185">Reference proteome</keyword>
<dbReference type="AlphaFoldDB" id="D8LYY5"/>
<evidence type="ECO:0000313" key="2">
    <source>
        <dbReference type="Proteomes" id="UP000008312"/>
    </source>
</evidence>
<dbReference type="EMBL" id="FN668640">
    <property type="protein sequence ID" value="CBK21024.2"/>
    <property type="molecule type" value="Genomic_DNA"/>
</dbReference>